<name>A0AAN7V8Z6_9COLE</name>
<dbReference type="Gene3D" id="2.60.120.200">
    <property type="match status" value="2"/>
</dbReference>
<evidence type="ECO:0000313" key="5">
    <source>
        <dbReference type="Proteomes" id="UP001329430"/>
    </source>
</evidence>
<dbReference type="GO" id="GO:0030246">
    <property type="term" value="F:carbohydrate binding"/>
    <property type="evidence" value="ECO:0007669"/>
    <property type="project" value="UniProtKB-UniRule"/>
</dbReference>
<evidence type="ECO:0000256" key="1">
    <source>
        <dbReference type="ARBA" id="ARBA00022734"/>
    </source>
</evidence>
<comment type="caution">
    <text evidence="4">The sequence shown here is derived from an EMBL/GenBank/DDBJ whole genome shotgun (WGS) entry which is preliminary data.</text>
</comment>
<gene>
    <name evidence="4" type="ORF">RI129_007027</name>
</gene>
<feature type="domain" description="Galectin" evidence="3">
    <location>
        <begin position="49"/>
        <end position="181"/>
    </location>
</feature>
<dbReference type="Pfam" id="PF00337">
    <property type="entry name" value="Gal-bind_lectin"/>
    <property type="match status" value="2"/>
</dbReference>
<organism evidence="4 5">
    <name type="scientific">Pyrocoelia pectoralis</name>
    <dbReference type="NCBI Taxonomy" id="417401"/>
    <lineage>
        <taxon>Eukaryota</taxon>
        <taxon>Metazoa</taxon>
        <taxon>Ecdysozoa</taxon>
        <taxon>Arthropoda</taxon>
        <taxon>Hexapoda</taxon>
        <taxon>Insecta</taxon>
        <taxon>Pterygota</taxon>
        <taxon>Neoptera</taxon>
        <taxon>Endopterygota</taxon>
        <taxon>Coleoptera</taxon>
        <taxon>Polyphaga</taxon>
        <taxon>Elateriformia</taxon>
        <taxon>Elateroidea</taxon>
        <taxon>Lampyridae</taxon>
        <taxon>Lampyrinae</taxon>
        <taxon>Pyrocoelia</taxon>
    </lineage>
</organism>
<dbReference type="SMART" id="SM00908">
    <property type="entry name" value="Gal-bind_lectin"/>
    <property type="match status" value="2"/>
</dbReference>
<reference evidence="4 5" key="1">
    <citation type="journal article" date="2024" name="Insects">
        <title>An Improved Chromosome-Level Genome Assembly of the Firefly Pyrocoelia pectoralis.</title>
        <authorList>
            <person name="Fu X."/>
            <person name="Meyer-Rochow V.B."/>
            <person name="Ballantyne L."/>
            <person name="Zhu X."/>
        </authorList>
    </citation>
    <scope>NUCLEOTIDE SEQUENCE [LARGE SCALE GENOMIC DNA]</scope>
    <source>
        <strain evidence="4">XCY_ONT2</strain>
    </source>
</reference>
<evidence type="ECO:0000256" key="2">
    <source>
        <dbReference type="RuleBase" id="RU102079"/>
    </source>
</evidence>
<protein>
    <recommendedName>
        <fullName evidence="2">Galectin</fullName>
    </recommendedName>
</protein>
<dbReference type="Proteomes" id="UP001329430">
    <property type="component" value="Chromosome 5"/>
</dbReference>
<dbReference type="PANTHER" id="PTHR11346">
    <property type="entry name" value="GALECTIN"/>
    <property type="match status" value="1"/>
</dbReference>
<dbReference type="SUPFAM" id="SSF49899">
    <property type="entry name" value="Concanavalin A-like lectins/glucanases"/>
    <property type="match status" value="2"/>
</dbReference>
<dbReference type="CDD" id="cd00070">
    <property type="entry name" value="GLECT"/>
    <property type="match status" value="2"/>
</dbReference>
<accession>A0AAN7V8Z6</accession>
<evidence type="ECO:0000313" key="4">
    <source>
        <dbReference type="EMBL" id="KAK5643182.1"/>
    </source>
</evidence>
<evidence type="ECO:0000259" key="3">
    <source>
        <dbReference type="PROSITE" id="PS51304"/>
    </source>
</evidence>
<sequence length="360" mass="41231">MATLDTEQDLCETFCCCCFPKPRMYKSESMNERSALVSEKSEAPMPVSYAENLPNNLTTGSVIIICGFIQPICTRFAINITCLKGLDVDIPLHFNPRLDRNYIVRNSRKRGRWDEEETTSAVKSNLERNKNFEIVIFVATEEFFICVNGVHFCAFTFRFPLGLCKRVEVEGLVDVSKVEFKNWTVYPENKAERFPVIGFSEENAESSSDQAQTVPYTGNLLEGFQQGWQLEISGRVKLLPHSFHINLQDGVQLWPHPIIFLHLNPKFNTTDGENVFIRNARYGDQWGPEERSRTFQFSPGSPFTIAIRREFDRFSIWVDGQLSGEFKISGSVTGVNTVYIQGDIVLKGIIMHRRYIDFSK</sequence>
<dbReference type="InterPro" id="IPR013320">
    <property type="entry name" value="ConA-like_dom_sf"/>
</dbReference>
<proteinExistence type="predicted"/>
<dbReference type="GO" id="GO:0016936">
    <property type="term" value="F:galactoside binding"/>
    <property type="evidence" value="ECO:0007669"/>
    <property type="project" value="TreeGrafter"/>
</dbReference>
<dbReference type="InterPro" id="IPR044156">
    <property type="entry name" value="Galectin-like"/>
</dbReference>
<dbReference type="SMART" id="SM00276">
    <property type="entry name" value="GLECT"/>
    <property type="match status" value="2"/>
</dbReference>
<keyword evidence="5" id="KW-1185">Reference proteome</keyword>
<dbReference type="InterPro" id="IPR001079">
    <property type="entry name" value="Galectin_CRD"/>
</dbReference>
<dbReference type="PROSITE" id="PS51304">
    <property type="entry name" value="GALECTIN"/>
    <property type="match status" value="2"/>
</dbReference>
<keyword evidence="1 2" id="KW-0430">Lectin</keyword>
<dbReference type="EMBL" id="JAVRBK010000005">
    <property type="protein sequence ID" value="KAK5643182.1"/>
    <property type="molecule type" value="Genomic_DNA"/>
</dbReference>
<feature type="domain" description="Galectin" evidence="3">
    <location>
        <begin position="216"/>
        <end position="352"/>
    </location>
</feature>
<dbReference type="AlphaFoldDB" id="A0AAN7V8Z6"/>
<dbReference type="PANTHER" id="PTHR11346:SF176">
    <property type="entry name" value="32 KDA BETA-GALACTOSIDE-BINDING LECTIN LEC-3"/>
    <property type="match status" value="1"/>
</dbReference>